<accession>A0A4Z2J5M5</accession>
<reference evidence="2 3" key="1">
    <citation type="submission" date="2019-03" db="EMBL/GenBank/DDBJ databases">
        <title>First draft genome of Liparis tanakae, snailfish: a comprehensive survey of snailfish specific genes.</title>
        <authorList>
            <person name="Kim W."/>
            <person name="Song I."/>
            <person name="Jeong J.-H."/>
            <person name="Kim D."/>
            <person name="Kim S."/>
            <person name="Ryu S."/>
            <person name="Song J.Y."/>
            <person name="Lee S.K."/>
        </authorList>
    </citation>
    <scope>NUCLEOTIDE SEQUENCE [LARGE SCALE GENOMIC DNA]</scope>
    <source>
        <tissue evidence="2">Muscle</tissue>
    </source>
</reference>
<comment type="caution">
    <text evidence="2">The sequence shown here is derived from an EMBL/GenBank/DDBJ whole genome shotgun (WGS) entry which is preliminary data.</text>
</comment>
<evidence type="ECO:0000313" key="2">
    <source>
        <dbReference type="EMBL" id="TNN84958.1"/>
    </source>
</evidence>
<evidence type="ECO:0000256" key="1">
    <source>
        <dbReference type="SAM" id="MobiDB-lite"/>
    </source>
</evidence>
<name>A0A4Z2J5M5_9TELE</name>
<proteinExistence type="predicted"/>
<keyword evidence="3" id="KW-1185">Reference proteome</keyword>
<evidence type="ECO:0000313" key="3">
    <source>
        <dbReference type="Proteomes" id="UP000314294"/>
    </source>
</evidence>
<dbReference type="Proteomes" id="UP000314294">
    <property type="component" value="Unassembled WGS sequence"/>
</dbReference>
<feature type="region of interest" description="Disordered" evidence="1">
    <location>
        <begin position="1"/>
        <end position="20"/>
    </location>
</feature>
<protein>
    <submittedName>
        <fullName evidence="2">Uncharacterized protein</fullName>
    </submittedName>
</protein>
<organism evidence="2 3">
    <name type="scientific">Liparis tanakae</name>
    <name type="common">Tanaka's snailfish</name>
    <dbReference type="NCBI Taxonomy" id="230148"/>
    <lineage>
        <taxon>Eukaryota</taxon>
        <taxon>Metazoa</taxon>
        <taxon>Chordata</taxon>
        <taxon>Craniata</taxon>
        <taxon>Vertebrata</taxon>
        <taxon>Euteleostomi</taxon>
        <taxon>Actinopterygii</taxon>
        <taxon>Neopterygii</taxon>
        <taxon>Teleostei</taxon>
        <taxon>Neoteleostei</taxon>
        <taxon>Acanthomorphata</taxon>
        <taxon>Eupercaria</taxon>
        <taxon>Perciformes</taxon>
        <taxon>Cottioidei</taxon>
        <taxon>Cottales</taxon>
        <taxon>Liparidae</taxon>
        <taxon>Liparis</taxon>
    </lineage>
</organism>
<sequence length="100" mass="10616">MSALELRKDPGMKKKQASCSRELWRGRPPALKDCSELECLHALHAAPLSLAAASSEAPLFSANPLSGLKCARRGAGLLVFLLPPGGSERIAPLQGSREEP</sequence>
<feature type="compositionally biased region" description="Basic and acidic residues" evidence="1">
    <location>
        <begin position="1"/>
        <end position="12"/>
    </location>
</feature>
<gene>
    <name evidence="2" type="ORF">EYF80_005003</name>
</gene>
<dbReference type="EMBL" id="SRLO01000024">
    <property type="protein sequence ID" value="TNN84958.1"/>
    <property type="molecule type" value="Genomic_DNA"/>
</dbReference>
<dbReference type="AlphaFoldDB" id="A0A4Z2J5M5"/>